<dbReference type="Proteomes" id="UP001279734">
    <property type="component" value="Unassembled WGS sequence"/>
</dbReference>
<keyword evidence="2" id="KW-1185">Reference proteome</keyword>
<accession>A0AAD3S4J1</accession>
<sequence length="70" mass="7823">MEEVKVTVAFGRERPKTAVGFLGEQCPAILSLHSLRRSSKILELVKIVDLSCFDGRGVRDQKDTHRRKGG</sequence>
<comment type="caution">
    <text evidence="1">The sequence shown here is derived from an EMBL/GenBank/DDBJ whole genome shotgun (WGS) entry which is preliminary data.</text>
</comment>
<name>A0AAD3S4J1_NEPGR</name>
<evidence type="ECO:0000313" key="1">
    <source>
        <dbReference type="EMBL" id="GMH04226.1"/>
    </source>
</evidence>
<gene>
    <name evidence="1" type="ORF">Nepgr_006065</name>
</gene>
<proteinExistence type="predicted"/>
<evidence type="ECO:0000313" key="2">
    <source>
        <dbReference type="Proteomes" id="UP001279734"/>
    </source>
</evidence>
<dbReference type="EMBL" id="BSYO01000005">
    <property type="protein sequence ID" value="GMH04226.1"/>
    <property type="molecule type" value="Genomic_DNA"/>
</dbReference>
<reference evidence="1" key="1">
    <citation type="submission" date="2023-05" db="EMBL/GenBank/DDBJ databases">
        <title>Nepenthes gracilis genome sequencing.</title>
        <authorList>
            <person name="Fukushima K."/>
        </authorList>
    </citation>
    <scope>NUCLEOTIDE SEQUENCE</scope>
    <source>
        <strain evidence="1">SING2019-196</strain>
    </source>
</reference>
<protein>
    <submittedName>
        <fullName evidence="1">Uncharacterized protein</fullName>
    </submittedName>
</protein>
<organism evidence="1 2">
    <name type="scientific">Nepenthes gracilis</name>
    <name type="common">Slender pitcher plant</name>
    <dbReference type="NCBI Taxonomy" id="150966"/>
    <lineage>
        <taxon>Eukaryota</taxon>
        <taxon>Viridiplantae</taxon>
        <taxon>Streptophyta</taxon>
        <taxon>Embryophyta</taxon>
        <taxon>Tracheophyta</taxon>
        <taxon>Spermatophyta</taxon>
        <taxon>Magnoliopsida</taxon>
        <taxon>eudicotyledons</taxon>
        <taxon>Gunneridae</taxon>
        <taxon>Pentapetalae</taxon>
        <taxon>Caryophyllales</taxon>
        <taxon>Nepenthaceae</taxon>
        <taxon>Nepenthes</taxon>
    </lineage>
</organism>
<dbReference type="AlphaFoldDB" id="A0AAD3S4J1"/>